<protein>
    <recommendedName>
        <fullName evidence="5">Radical SAM core domain-containing protein</fullName>
    </recommendedName>
</protein>
<keyword evidence="1" id="KW-0949">S-adenosyl-L-methionine</keyword>
<feature type="domain" description="Radical SAM core" evidence="5">
    <location>
        <begin position="25"/>
        <end position="269"/>
    </location>
</feature>
<dbReference type="InterPro" id="IPR058240">
    <property type="entry name" value="rSAM_sf"/>
</dbReference>
<keyword evidence="2" id="KW-0479">Metal-binding</keyword>
<dbReference type="InterPro" id="IPR050377">
    <property type="entry name" value="Radical_SAM_PqqE_MftC-like"/>
</dbReference>
<evidence type="ECO:0000313" key="7">
    <source>
        <dbReference type="Proteomes" id="UP000177331"/>
    </source>
</evidence>
<dbReference type="PROSITE" id="PS51918">
    <property type="entry name" value="RADICAL_SAM"/>
    <property type="match status" value="1"/>
</dbReference>
<reference evidence="6 7" key="1">
    <citation type="journal article" date="2016" name="Nat. Commun.">
        <title>Thousands of microbial genomes shed light on interconnected biogeochemical processes in an aquifer system.</title>
        <authorList>
            <person name="Anantharaman K."/>
            <person name="Brown C.T."/>
            <person name="Hug L.A."/>
            <person name="Sharon I."/>
            <person name="Castelle C.J."/>
            <person name="Probst A.J."/>
            <person name="Thomas B.C."/>
            <person name="Singh A."/>
            <person name="Wilkins M.J."/>
            <person name="Karaoz U."/>
            <person name="Brodie E.L."/>
            <person name="Williams K.H."/>
            <person name="Hubbard S.S."/>
            <person name="Banfield J.F."/>
        </authorList>
    </citation>
    <scope>NUCLEOTIDE SEQUENCE [LARGE SCALE GENOMIC DNA]</scope>
</reference>
<dbReference type="SUPFAM" id="SSF102114">
    <property type="entry name" value="Radical SAM enzymes"/>
    <property type="match status" value="1"/>
</dbReference>
<evidence type="ECO:0000256" key="4">
    <source>
        <dbReference type="ARBA" id="ARBA00023014"/>
    </source>
</evidence>
<dbReference type="InterPro" id="IPR007197">
    <property type="entry name" value="rSAM"/>
</dbReference>
<dbReference type="InterPro" id="IPR013785">
    <property type="entry name" value="Aldolase_TIM"/>
</dbReference>
<evidence type="ECO:0000259" key="5">
    <source>
        <dbReference type="PROSITE" id="PS51918"/>
    </source>
</evidence>
<dbReference type="SFLD" id="SFLDS00029">
    <property type="entry name" value="Radical_SAM"/>
    <property type="match status" value="1"/>
</dbReference>
<dbReference type="Proteomes" id="UP000177331">
    <property type="component" value="Unassembled WGS sequence"/>
</dbReference>
<evidence type="ECO:0000256" key="3">
    <source>
        <dbReference type="ARBA" id="ARBA00023004"/>
    </source>
</evidence>
<keyword evidence="4" id="KW-0411">Iron-sulfur</keyword>
<evidence type="ECO:0000313" key="6">
    <source>
        <dbReference type="EMBL" id="OGL98295.1"/>
    </source>
</evidence>
<keyword evidence="3" id="KW-0408">Iron</keyword>
<evidence type="ECO:0000256" key="2">
    <source>
        <dbReference type="ARBA" id="ARBA00022723"/>
    </source>
</evidence>
<accession>A0A1F7W647</accession>
<dbReference type="CDD" id="cd01335">
    <property type="entry name" value="Radical_SAM"/>
    <property type="match status" value="1"/>
</dbReference>
<organism evidence="6 7">
    <name type="scientific">Candidatus Uhrbacteria bacterium RIFOXYB2_FULL_45_11</name>
    <dbReference type="NCBI Taxonomy" id="1802421"/>
    <lineage>
        <taxon>Bacteria</taxon>
        <taxon>Candidatus Uhriibacteriota</taxon>
    </lineage>
</organism>
<comment type="caution">
    <text evidence="6">The sequence shown here is derived from an EMBL/GenBank/DDBJ whole genome shotgun (WGS) entry which is preliminary data.</text>
</comment>
<dbReference type="EMBL" id="MGFD01000029">
    <property type="protein sequence ID" value="OGL98295.1"/>
    <property type="molecule type" value="Genomic_DNA"/>
</dbReference>
<dbReference type="AlphaFoldDB" id="A0A1F7W647"/>
<dbReference type="PANTHER" id="PTHR11228">
    <property type="entry name" value="RADICAL SAM DOMAIN PROTEIN"/>
    <property type="match status" value="1"/>
</dbReference>
<dbReference type="STRING" id="1802421.A2318_00520"/>
<sequence>MDKVQKFFQFVSNYVSGHRSIAHGSGQMRAQSISIQLSTRERCTAGCKFCISRTTPGTEIEDERAKDECKMDRLHVGLGFAKQTGATHAILTGRADPSQEREEYLIDVIKTARQYLPLVDMHTNGFLFQDGMPKAHVLPKLVEAGLTMITLSIASHDFEQNRDLMLIKKSPADLIQKCRSLGLMVRASLVINKSGVQDTAGILEYIRVLGNLGVQQVVIREVWRPESVGRATQEVVDWNTKNWIDIAPLQKEFTKFGKKKLHGIRIGNPLPWGTPVFLVGGIFDEKSHGVNVTFARCEEANGGSVIKSVVHKPDGHGYRNWDHNGDILY</sequence>
<dbReference type="GO" id="GO:0003824">
    <property type="term" value="F:catalytic activity"/>
    <property type="evidence" value="ECO:0007669"/>
    <property type="project" value="InterPro"/>
</dbReference>
<dbReference type="GO" id="GO:0046872">
    <property type="term" value="F:metal ion binding"/>
    <property type="evidence" value="ECO:0007669"/>
    <property type="project" value="UniProtKB-KW"/>
</dbReference>
<name>A0A1F7W647_9BACT</name>
<dbReference type="GO" id="GO:0051536">
    <property type="term" value="F:iron-sulfur cluster binding"/>
    <property type="evidence" value="ECO:0007669"/>
    <property type="project" value="UniProtKB-KW"/>
</dbReference>
<dbReference type="Gene3D" id="3.20.20.70">
    <property type="entry name" value="Aldolase class I"/>
    <property type="match status" value="1"/>
</dbReference>
<evidence type="ECO:0000256" key="1">
    <source>
        <dbReference type="ARBA" id="ARBA00022691"/>
    </source>
</evidence>
<dbReference type="PANTHER" id="PTHR11228:SF7">
    <property type="entry name" value="PQQA PEPTIDE CYCLASE"/>
    <property type="match status" value="1"/>
</dbReference>
<proteinExistence type="predicted"/>
<gene>
    <name evidence="6" type="ORF">A2318_00520</name>
</gene>